<organism evidence="4 5">
    <name type="scientific">Phytophthora kernoviae</name>
    <dbReference type="NCBI Taxonomy" id="325452"/>
    <lineage>
        <taxon>Eukaryota</taxon>
        <taxon>Sar</taxon>
        <taxon>Stramenopiles</taxon>
        <taxon>Oomycota</taxon>
        <taxon>Peronosporomycetes</taxon>
        <taxon>Peronosporales</taxon>
        <taxon>Peronosporaceae</taxon>
        <taxon>Phytophthora</taxon>
    </lineage>
</organism>
<dbReference type="Proteomes" id="UP000285624">
    <property type="component" value="Unassembled WGS sequence"/>
</dbReference>
<evidence type="ECO:0000313" key="3">
    <source>
        <dbReference type="EMBL" id="RLN14307.1"/>
    </source>
</evidence>
<reference evidence="5 6" key="1">
    <citation type="submission" date="2018-07" db="EMBL/GenBank/DDBJ databases">
        <title>Genome sequencing of oomycete isolates from Chile give support for New Zealand origin for Phytophthora kernoviae and make available the first Nothophytophthora sp. genome.</title>
        <authorList>
            <person name="Studholme D.J."/>
            <person name="Sanfuentes E."/>
            <person name="Panda P."/>
            <person name="Hill R."/>
            <person name="Sambles C."/>
            <person name="Grant M."/>
            <person name="Williams N.M."/>
            <person name="Mcdougal R.L."/>
        </authorList>
    </citation>
    <scope>NUCLEOTIDE SEQUENCE [LARGE SCALE GENOMIC DNA]</scope>
    <source>
        <strain evidence="3">Chile2</strain>
        <strain evidence="4">Chile4</strain>
    </source>
</reference>
<dbReference type="AlphaFoldDB" id="A0A421GVF1"/>
<dbReference type="EMBL" id="MAYM02001628">
    <property type="protein sequence ID" value="RLN14307.1"/>
    <property type="molecule type" value="Genomic_DNA"/>
</dbReference>
<dbReference type="EMBL" id="MBDN02000052">
    <property type="protein sequence ID" value="RLN82468.1"/>
    <property type="molecule type" value="Genomic_DNA"/>
</dbReference>
<dbReference type="STRING" id="325452.A0A421GVF1"/>
<evidence type="ECO:0000313" key="5">
    <source>
        <dbReference type="Proteomes" id="UP000285624"/>
    </source>
</evidence>
<dbReference type="Gene3D" id="1.10.8.10">
    <property type="entry name" value="DNA helicase RuvA subunit, C-terminal domain"/>
    <property type="match status" value="1"/>
</dbReference>
<evidence type="ECO:0000313" key="6">
    <source>
        <dbReference type="Proteomes" id="UP000285883"/>
    </source>
</evidence>
<dbReference type="CDD" id="cd14306">
    <property type="entry name" value="UBA_VP13D"/>
    <property type="match status" value="1"/>
</dbReference>
<evidence type="ECO:0000313" key="4">
    <source>
        <dbReference type="EMBL" id="RLN82468.1"/>
    </source>
</evidence>
<keyword evidence="5" id="KW-1185">Reference proteome</keyword>
<dbReference type="InterPro" id="IPR015940">
    <property type="entry name" value="UBA"/>
</dbReference>
<protein>
    <recommendedName>
        <fullName evidence="2">UBA domain-containing protein</fullName>
    </recommendedName>
</protein>
<name>A0A421GVF1_9STRA</name>
<feature type="region of interest" description="Disordered" evidence="1">
    <location>
        <begin position="96"/>
        <end position="159"/>
    </location>
</feature>
<dbReference type="PROSITE" id="PS50030">
    <property type="entry name" value="UBA"/>
    <property type="match status" value="1"/>
</dbReference>
<dbReference type="InterPro" id="IPR009060">
    <property type="entry name" value="UBA-like_sf"/>
</dbReference>
<dbReference type="Proteomes" id="UP000285883">
    <property type="component" value="Unassembled WGS sequence"/>
</dbReference>
<dbReference type="SMART" id="SM00165">
    <property type="entry name" value="UBA"/>
    <property type="match status" value="1"/>
</dbReference>
<feature type="compositionally biased region" description="Low complexity" evidence="1">
    <location>
        <begin position="110"/>
        <end position="121"/>
    </location>
</feature>
<proteinExistence type="predicted"/>
<feature type="domain" description="UBA" evidence="2">
    <location>
        <begin position="268"/>
        <end position="313"/>
    </location>
</feature>
<dbReference type="InterPro" id="IPR041969">
    <property type="entry name" value="VP13D_UBA"/>
</dbReference>
<evidence type="ECO:0000256" key="1">
    <source>
        <dbReference type="SAM" id="MobiDB-lite"/>
    </source>
</evidence>
<dbReference type="SUPFAM" id="SSF46934">
    <property type="entry name" value="UBA-like"/>
    <property type="match status" value="1"/>
</dbReference>
<comment type="caution">
    <text evidence="4">The sequence shown here is derived from an EMBL/GenBank/DDBJ whole genome shotgun (WGS) entry which is preliminary data.</text>
</comment>
<accession>A0A421GVF1</accession>
<evidence type="ECO:0000259" key="2">
    <source>
        <dbReference type="PROSITE" id="PS50030"/>
    </source>
</evidence>
<gene>
    <name evidence="3" type="ORF">BBI17_002790</name>
    <name evidence="4" type="ORF">BBO99_00002875</name>
</gene>
<sequence length="365" mass="39740">MDSDEEFEADGQDEPDHATALINFFVGIVVAYEPEKSAAEVLLRGNRADEANSQQQSLLPGRAIPTRPFPYFLTEVKKSLMDVNVVDAFNDVGVDGVNVGDSEDDDDMSNDGSSSPSGMDSEMLMNSGTGADESESEAASNASPRHCKSSDNTTLLTEPTDVMTEMEKESRLQRMLLCQHGLRASATLLKNDYCAATFIRGAGPKGLKDLLTVAISEAPTTSGVGDISSLEESWLMLWARWYAIRSAHAAPSPPVEIKEVKTKEADVMEAENLAPGPMVQQMMEMGFPKEWCDVALARCSQNVEAAINFCFEHSSDMERLVAQHRSSRESTVGDGTTKQYCTQTAAFKLAGPMWLSAVQLIVEME</sequence>
<dbReference type="Pfam" id="PF22562">
    <property type="entry name" value="UBA_7"/>
    <property type="match status" value="1"/>
</dbReference>